<dbReference type="PANTHER" id="PTHR36919:SF3">
    <property type="entry name" value="BLL5882 PROTEIN"/>
    <property type="match status" value="1"/>
</dbReference>
<dbReference type="GeneID" id="56304731"/>
<dbReference type="KEGG" id="arj:DOM24_01360"/>
<protein>
    <submittedName>
        <fullName evidence="2">DUF2147 domain-containing protein</fullName>
    </submittedName>
</protein>
<dbReference type="EMBL" id="VFBM01000009">
    <property type="protein sequence ID" value="TNX91078.1"/>
    <property type="molecule type" value="Genomic_DNA"/>
</dbReference>
<accession>A0A2T1IZA9</accession>
<dbReference type="InterPro" id="IPR019223">
    <property type="entry name" value="DUF2147"/>
</dbReference>
<evidence type="ECO:0000313" key="2">
    <source>
        <dbReference type="EMBL" id="TNX91078.1"/>
    </source>
</evidence>
<organism evidence="2 3">
    <name type="scientific">Acinetobacter radioresistens</name>
    <dbReference type="NCBI Taxonomy" id="40216"/>
    <lineage>
        <taxon>Bacteria</taxon>
        <taxon>Pseudomonadati</taxon>
        <taxon>Pseudomonadota</taxon>
        <taxon>Gammaproteobacteria</taxon>
        <taxon>Moraxellales</taxon>
        <taxon>Moraxellaceae</taxon>
        <taxon>Acinetobacter</taxon>
    </lineage>
</organism>
<dbReference type="Gene3D" id="2.40.128.520">
    <property type="match status" value="1"/>
</dbReference>
<name>A0A2T1IZA9_ACIRA</name>
<evidence type="ECO:0000313" key="3">
    <source>
        <dbReference type="Proteomes" id="UP000314285"/>
    </source>
</evidence>
<dbReference type="Pfam" id="PF09917">
    <property type="entry name" value="DUF2147"/>
    <property type="match status" value="1"/>
</dbReference>
<dbReference type="Proteomes" id="UP000314285">
    <property type="component" value="Unassembled WGS sequence"/>
</dbReference>
<evidence type="ECO:0000259" key="1">
    <source>
        <dbReference type="Pfam" id="PF09917"/>
    </source>
</evidence>
<feature type="domain" description="DUF2147" evidence="1">
    <location>
        <begin position="30"/>
        <end position="151"/>
    </location>
</feature>
<comment type="caution">
    <text evidence="2">The sequence shown here is derived from an EMBL/GenBank/DDBJ whole genome shotgun (WGS) entry which is preliminary data.</text>
</comment>
<proteinExistence type="predicted"/>
<reference evidence="2 3" key="1">
    <citation type="submission" date="2019-06" db="EMBL/GenBank/DDBJ databases">
        <title>Genome of Acinetobacter radioresistens APH1, a phenol degrading strain.</title>
        <authorList>
            <person name="Liu Y."/>
        </authorList>
    </citation>
    <scope>NUCLEOTIDE SEQUENCE [LARGE SCALE GENOMIC DNA]</scope>
    <source>
        <strain evidence="2 3">APH1</strain>
    </source>
</reference>
<dbReference type="RefSeq" id="WP_005016918.1">
    <property type="nucleotide sequence ID" value="NZ_BKHE01000047.1"/>
</dbReference>
<sequence>MKKLLSCMAAGIFFTTISTLSFASADPLVGKWKTVDDRTGYSRADVMVKKNADGTYTGTIVETRAVPGRPKMEICENCPGDLKGKPFIGLPFIYNFKQNPNNPYEYIDGRVLDPIGGKIYKGKAKVNANGKHLTLRGYVGVSVVGRSVTWVKY</sequence>
<dbReference type="AlphaFoldDB" id="A0A2T1IZA9"/>
<dbReference type="PANTHER" id="PTHR36919">
    <property type="entry name" value="BLR1215 PROTEIN"/>
    <property type="match status" value="1"/>
</dbReference>
<gene>
    <name evidence="2" type="ORF">FHY67_11465</name>
</gene>
<dbReference type="STRING" id="40216.GCA_001917365_03037"/>